<evidence type="ECO:0000256" key="8">
    <source>
        <dbReference type="ARBA" id="ARBA00023224"/>
    </source>
</evidence>
<feature type="transmembrane region" description="Helical" evidence="10">
    <location>
        <begin position="151"/>
        <end position="172"/>
    </location>
</feature>
<organism evidence="12 13">
    <name type="scientific">Acanthaster planci</name>
    <name type="common">Crown-of-thorns starfish</name>
    <dbReference type="NCBI Taxonomy" id="133434"/>
    <lineage>
        <taxon>Eukaryota</taxon>
        <taxon>Metazoa</taxon>
        <taxon>Echinodermata</taxon>
        <taxon>Eleutherozoa</taxon>
        <taxon>Asterozoa</taxon>
        <taxon>Asteroidea</taxon>
        <taxon>Valvatacea</taxon>
        <taxon>Valvatida</taxon>
        <taxon>Acanthasteridae</taxon>
        <taxon>Acanthaster</taxon>
    </lineage>
</organism>
<evidence type="ECO:0000256" key="7">
    <source>
        <dbReference type="ARBA" id="ARBA00023170"/>
    </source>
</evidence>
<sequence>MSSSPEQQSLDSHNATDFDADIVVYKYHYEVHIIAAVLISGAILGSIGNCFVIIAVALSKKLQTATNVFVVNLAVADVTTCLFTPWQAVAILGGDEWPIPRAPWLCTASAFVVVTTIGCSINNLALIAINRWVGITKSRFTTHRICTSRKLALMVIFAWAVPLCCALIPVVTDVGELGYEKLYKSCTWVRSNPYSSYYSTFVTAINYPIQLFAIVVSYTSIFCYVRKTSQKMARADAPSISDKVSGGVSSRAMRKKLWKRQLDVTKNLLYIVLAFVFCLSPYFVSIISSAVWSYRLAPWGAVVLFCNSSVNPIIYATSHPDFKVAFKHMLRCQNMPVERNGRYRSTGNTSLKTWRVVQQMPRTAPLSGPEAGH</sequence>
<feature type="transmembrane region" description="Helical" evidence="10">
    <location>
        <begin position="33"/>
        <end position="57"/>
    </location>
</feature>
<dbReference type="KEGG" id="aplc:110982606"/>
<proteinExistence type="inferred from homology"/>
<keyword evidence="3 9" id="KW-0812">Transmembrane</keyword>
<dbReference type="Gene3D" id="1.20.1070.10">
    <property type="entry name" value="Rhodopsin 7-helix transmembrane proteins"/>
    <property type="match status" value="1"/>
</dbReference>
<keyword evidence="8 9" id="KW-0807">Transducer</keyword>
<dbReference type="GO" id="GO:0004930">
    <property type="term" value="F:G protein-coupled receptor activity"/>
    <property type="evidence" value="ECO:0007669"/>
    <property type="project" value="UniProtKB-KW"/>
</dbReference>
<evidence type="ECO:0000256" key="5">
    <source>
        <dbReference type="ARBA" id="ARBA00023040"/>
    </source>
</evidence>
<comment type="similarity">
    <text evidence="9">Belongs to the G-protein coupled receptor 1 family.</text>
</comment>
<gene>
    <name evidence="13" type="primary">LOC110982606</name>
</gene>
<dbReference type="RefSeq" id="XP_022096844.1">
    <property type="nucleotide sequence ID" value="XM_022241152.1"/>
</dbReference>
<dbReference type="AlphaFoldDB" id="A0A8B7YU66"/>
<comment type="subcellular location">
    <subcellularLocation>
        <location evidence="1">Cell membrane</location>
        <topology evidence="1">Multi-pass membrane protein</topology>
    </subcellularLocation>
</comment>
<feature type="transmembrane region" description="Helical" evidence="10">
    <location>
        <begin position="69"/>
        <end position="88"/>
    </location>
</feature>
<keyword evidence="12" id="KW-1185">Reference proteome</keyword>
<dbReference type="SUPFAM" id="SSF81321">
    <property type="entry name" value="Family A G protein-coupled receptor-like"/>
    <property type="match status" value="1"/>
</dbReference>
<dbReference type="OMA" id="NMPVERN"/>
<evidence type="ECO:0000256" key="4">
    <source>
        <dbReference type="ARBA" id="ARBA00022989"/>
    </source>
</evidence>
<keyword evidence="5 9" id="KW-0297">G-protein coupled receptor</keyword>
<keyword evidence="4 10" id="KW-1133">Transmembrane helix</keyword>
<feature type="domain" description="G-protein coupled receptors family 1 profile" evidence="11">
    <location>
        <begin position="48"/>
        <end position="315"/>
    </location>
</feature>
<dbReference type="PROSITE" id="PS00237">
    <property type="entry name" value="G_PROTEIN_RECEP_F1_1"/>
    <property type="match status" value="1"/>
</dbReference>
<reference evidence="13" key="1">
    <citation type="submission" date="2025-08" db="UniProtKB">
        <authorList>
            <consortium name="RefSeq"/>
        </authorList>
    </citation>
    <scope>IDENTIFICATION</scope>
</reference>
<name>A0A8B7YU66_ACAPL</name>
<dbReference type="OrthoDB" id="2105199at2759"/>
<dbReference type="Pfam" id="PF00001">
    <property type="entry name" value="7tm_1"/>
    <property type="match status" value="1"/>
</dbReference>
<feature type="transmembrane region" description="Helical" evidence="10">
    <location>
        <begin position="296"/>
        <end position="317"/>
    </location>
</feature>
<evidence type="ECO:0000256" key="1">
    <source>
        <dbReference type="ARBA" id="ARBA00004651"/>
    </source>
</evidence>
<dbReference type="GO" id="GO:0005886">
    <property type="term" value="C:plasma membrane"/>
    <property type="evidence" value="ECO:0007669"/>
    <property type="project" value="UniProtKB-SubCell"/>
</dbReference>
<dbReference type="PANTHER" id="PTHR24228">
    <property type="entry name" value="B2 BRADYKININ RECEPTOR/ANGIOTENSIN II RECEPTOR"/>
    <property type="match status" value="1"/>
</dbReference>
<evidence type="ECO:0000313" key="13">
    <source>
        <dbReference type="RefSeq" id="XP_022096844.1"/>
    </source>
</evidence>
<evidence type="ECO:0000256" key="9">
    <source>
        <dbReference type="RuleBase" id="RU000688"/>
    </source>
</evidence>
<dbReference type="GeneID" id="110982606"/>
<keyword evidence="7 9" id="KW-0675">Receptor</keyword>
<dbReference type="Proteomes" id="UP000694845">
    <property type="component" value="Unplaced"/>
</dbReference>
<dbReference type="PRINTS" id="PR00237">
    <property type="entry name" value="GPCRRHODOPSN"/>
</dbReference>
<accession>A0A8B7YU66</accession>
<evidence type="ECO:0000313" key="12">
    <source>
        <dbReference type="Proteomes" id="UP000694845"/>
    </source>
</evidence>
<evidence type="ECO:0000259" key="11">
    <source>
        <dbReference type="PROSITE" id="PS50262"/>
    </source>
</evidence>
<keyword evidence="2" id="KW-1003">Cell membrane</keyword>
<evidence type="ECO:0000256" key="10">
    <source>
        <dbReference type="SAM" id="Phobius"/>
    </source>
</evidence>
<dbReference type="PANTHER" id="PTHR24228:SF72">
    <property type="entry name" value="G-PROTEIN COUPLED RECEPTORS FAMILY 1 PROFILE DOMAIN-CONTAINING PROTEIN"/>
    <property type="match status" value="1"/>
</dbReference>
<dbReference type="InterPro" id="IPR000276">
    <property type="entry name" value="GPCR_Rhodpsn"/>
</dbReference>
<feature type="transmembrane region" description="Helical" evidence="10">
    <location>
        <begin position="108"/>
        <end position="130"/>
    </location>
</feature>
<dbReference type="PROSITE" id="PS50262">
    <property type="entry name" value="G_PROTEIN_RECEP_F1_2"/>
    <property type="match status" value="1"/>
</dbReference>
<dbReference type="InterPro" id="IPR017452">
    <property type="entry name" value="GPCR_Rhodpsn_7TM"/>
</dbReference>
<evidence type="ECO:0000256" key="6">
    <source>
        <dbReference type="ARBA" id="ARBA00023136"/>
    </source>
</evidence>
<feature type="transmembrane region" description="Helical" evidence="10">
    <location>
        <begin position="268"/>
        <end position="290"/>
    </location>
</feature>
<protein>
    <submittedName>
        <fullName evidence="13">Octopamine receptor Oamb-like</fullName>
    </submittedName>
</protein>
<evidence type="ECO:0000256" key="3">
    <source>
        <dbReference type="ARBA" id="ARBA00022692"/>
    </source>
</evidence>
<keyword evidence="6 10" id="KW-0472">Membrane</keyword>
<feature type="transmembrane region" description="Helical" evidence="10">
    <location>
        <begin position="205"/>
        <end position="225"/>
    </location>
</feature>
<dbReference type="CDD" id="cd00637">
    <property type="entry name" value="7tm_classA_rhodopsin-like"/>
    <property type="match status" value="1"/>
</dbReference>
<evidence type="ECO:0000256" key="2">
    <source>
        <dbReference type="ARBA" id="ARBA00022475"/>
    </source>
</evidence>